<feature type="domain" description="Nucleolar protein 58/56 N-terminal" evidence="4">
    <location>
        <begin position="2"/>
        <end position="42"/>
    </location>
</feature>
<dbReference type="PANTHER" id="PTHR10210:SF120">
    <property type="entry name" value="RIBOSE-PHOSPHATE PYROPHOSPHOKINASE 5, CHLOROPLASTIC"/>
    <property type="match status" value="1"/>
</dbReference>
<dbReference type="Proteomes" id="UP000594638">
    <property type="component" value="Unassembled WGS sequence"/>
</dbReference>
<protein>
    <submittedName>
        <fullName evidence="6">Ribose-phosphate pyrophosphokinase 1 isoform X2</fullName>
    </submittedName>
</protein>
<keyword evidence="2" id="KW-0545">Nucleotide biosynthesis</keyword>
<dbReference type="GO" id="GO:0006164">
    <property type="term" value="P:purine nucleotide biosynthetic process"/>
    <property type="evidence" value="ECO:0007669"/>
    <property type="project" value="TreeGrafter"/>
</dbReference>
<dbReference type="InterPro" id="IPR029057">
    <property type="entry name" value="PRTase-like"/>
</dbReference>
<name>A0A8S0U8K3_OLEEU</name>
<evidence type="ECO:0000313" key="7">
    <source>
        <dbReference type="Proteomes" id="UP000594638"/>
    </source>
</evidence>
<dbReference type="GO" id="GO:0006015">
    <property type="term" value="P:5-phosphoribose 1-diphosphate biosynthetic process"/>
    <property type="evidence" value="ECO:0007669"/>
    <property type="project" value="TreeGrafter"/>
</dbReference>
<evidence type="ECO:0000256" key="1">
    <source>
        <dbReference type="ARBA" id="ARBA00006478"/>
    </source>
</evidence>
<keyword evidence="7" id="KW-1185">Reference proteome</keyword>
<evidence type="ECO:0000259" key="4">
    <source>
        <dbReference type="Pfam" id="PF08156"/>
    </source>
</evidence>
<dbReference type="SMART" id="SM01400">
    <property type="entry name" value="Pribosyltran_N"/>
    <property type="match status" value="1"/>
</dbReference>
<dbReference type="OrthoDB" id="1707891at2759"/>
<dbReference type="EMBL" id="CACTIH010007514">
    <property type="protein sequence ID" value="CAA3014962.1"/>
    <property type="molecule type" value="Genomic_DNA"/>
</dbReference>
<feature type="domain" description="Ribose-phosphate pyrophosphokinase N-terminal" evidence="5">
    <location>
        <begin position="48"/>
        <end position="89"/>
    </location>
</feature>
<dbReference type="AlphaFoldDB" id="A0A8S0U8K3"/>
<comment type="caution">
    <text evidence="6">The sequence shown here is derived from an EMBL/GenBank/DDBJ whole genome shotgun (WGS) entry which is preliminary data.</text>
</comment>
<evidence type="ECO:0000256" key="3">
    <source>
        <dbReference type="ARBA" id="ARBA00049535"/>
    </source>
</evidence>
<proteinExistence type="inferred from homology"/>
<comment type="similarity">
    <text evidence="1">Belongs to the ribose-phosphate pyrophosphokinase family.</text>
</comment>
<dbReference type="InterPro" id="IPR000836">
    <property type="entry name" value="PRTase_dom"/>
</dbReference>
<dbReference type="PANTHER" id="PTHR10210">
    <property type="entry name" value="RIBOSE-PHOSPHATE DIPHOSPHOKINASE FAMILY MEMBER"/>
    <property type="match status" value="1"/>
</dbReference>
<comment type="catalytic activity">
    <reaction evidence="3">
        <text>D-ribose 5-phosphate + ATP = 5-phospho-alpha-D-ribose 1-diphosphate + AMP + H(+)</text>
        <dbReference type="Rhea" id="RHEA:15609"/>
        <dbReference type="ChEBI" id="CHEBI:15378"/>
        <dbReference type="ChEBI" id="CHEBI:30616"/>
        <dbReference type="ChEBI" id="CHEBI:58017"/>
        <dbReference type="ChEBI" id="CHEBI:78346"/>
        <dbReference type="ChEBI" id="CHEBI:456215"/>
        <dbReference type="EC" id="2.7.6.1"/>
    </reaction>
</comment>
<dbReference type="CDD" id="cd06223">
    <property type="entry name" value="PRTases_typeI"/>
    <property type="match status" value="1"/>
</dbReference>
<dbReference type="GO" id="GO:0000287">
    <property type="term" value="F:magnesium ion binding"/>
    <property type="evidence" value="ECO:0007669"/>
    <property type="project" value="InterPro"/>
</dbReference>
<dbReference type="InterPro" id="IPR012974">
    <property type="entry name" value="NOP58/56_N"/>
</dbReference>
<reference evidence="6 7" key="1">
    <citation type="submission" date="2019-12" db="EMBL/GenBank/DDBJ databases">
        <authorList>
            <person name="Alioto T."/>
            <person name="Alioto T."/>
            <person name="Gomez Garrido J."/>
        </authorList>
    </citation>
    <scope>NUCLEOTIDE SEQUENCE [LARGE SCALE GENOMIC DNA]</scope>
</reference>
<organism evidence="6 7">
    <name type="scientific">Olea europaea subsp. europaea</name>
    <dbReference type="NCBI Taxonomy" id="158383"/>
    <lineage>
        <taxon>Eukaryota</taxon>
        <taxon>Viridiplantae</taxon>
        <taxon>Streptophyta</taxon>
        <taxon>Embryophyta</taxon>
        <taxon>Tracheophyta</taxon>
        <taxon>Spermatophyta</taxon>
        <taxon>Magnoliopsida</taxon>
        <taxon>eudicotyledons</taxon>
        <taxon>Gunneridae</taxon>
        <taxon>Pentapetalae</taxon>
        <taxon>asterids</taxon>
        <taxon>lamiids</taxon>
        <taxon>Lamiales</taxon>
        <taxon>Oleaceae</taxon>
        <taxon>Oleeae</taxon>
        <taxon>Olea</taxon>
    </lineage>
</organism>
<dbReference type="InterPro" id="IPR029099">
    <property type="entry name" value="Pribosyltran_N"/>
</dbReference>
<dbReference type="Gramene" id="OE9A015846T1">
    <property type="protein sequence ID" value="OE9A015846C1"/>
    <property type="gene ID" value="OE9A015846"/>
</dbReference>
<gene>
    <name evidence="6" type="ORF">OLEA9_A015846</name>
</gene>
<evidence type="ECO:0000259" key="5">
    <source>
        <dbReference type="Pfam" id="PF13793"/>
    </source>
</evidence>
<dbReference type="GO" id="GO:0005737">
    <property type="term" value="C:cytoplasm"/>
    <property type="evidence" value="ECO:0007669"/>
    <property type="project" value="TreeGrafter"/>
</dbReference>
<dbReference type="SUPFAM" id="SSF53271">
    <property type="entry name" value="PRTase-like"/>
    <property type="match status" value="1"/>
</dbReference>
<evidence type="ECO:0000256" key="2">
    <source>
        <dbReference type="ARBA" id="ARBA00022727"/>
    </source>
</evidence>
<dbReference type="Pfam" id="PF13793">
    <property type="entry name" value="Pribosyltran_N"/>
    <property type="match status" value="1"/>
</dbReference>
<dbReference type="GO" id="GO:0004749">
    <property type="term" value="F:ribose phosphate diphosphokinase activity"/>
    <property type="evidence" value="ECO:0007669"/>
    <property type="project" value="UniProtKB-EC"/>
</dbReference>
<dbReference type="Pfam" id="PF14572">
    <property type="entry name" value="Pribosyl_synth"/>
    <property type="match status" value="1"/>
</dbReference>
<dbReference type="InterPro" id="IPR005946">
    <property type="entry name" value="Rib-P_diPkinase"/>
</dbReference>
<dbReference type="Gene3D" id="3.40.50.2020">
    <property type="match status" value="2"/>
</dbReference>
<dbReference type="Pfam" id="PF08156">
    <property type="entry name" value="NOP5NT"/>
    <property type="match status" value="1"/>
</dbReference>
<evidence type="ECO:0000313" key="6">
    <source>
        <dbReference type="EMBL" id="CAA3014962.1"/>
    </source>
</evidence>
<dbReference type="GO" id="GO:0002189">
    <property type="term" value="C:ribose phosphate diphosphokinase complex"/>
    <property type="evidence" value="ECO:0007669"/>
    <property type="project" value="TreeGrafter"/>
</dbReference>
<accession>A0A8S0U8K3</accession>
<sequence length="248" mass="27224">MEAVRSSITDLNRFGKVFKLAAFSPFDFVLDALNQCNAVSKGNCVLCGASAKNITAVIPYFGYARTDRKTQGRESIAAKLVANLITEAGADRVLACHLQSARPYVPMIWLWSHRMLAGLLEQEYTKKCSDAPLAIVDKRLHAHNFAEVMNLIGDVRGKVAVMVDDMIDTVGTIAKGAAMLCQGGASEVYACNTHAVFRCSKTDLSGYDDFYGFTYKLFDYLPLSFNIKVFAWMAVPSAVGRVVRRPEG</sequence>